<gene>
    <name evidence="1" type="ORF">ACGRH2_03480</name>
</gene>
<name>A0ABW7IDJ4_9VIBR</name>
<reference evidence="1 2" key="1">
    <citation type="submission" date="2024-10" db="EMBL/GenBank/DDBJ databases">
        <authorList>
            <person name="Yibar A."/>
            <person name="Saticioglu I.B."/>
            <person name="Duman M."/>
            <person name="Ajmi N."/>
            <person name="Gurler F."/>
            <person name="Ay H."/>
            <person name="Onuk E."/>
            <person name="Guler S."/>
            <person name="Romalde J.L."/>
        </authorList>
    </citation>
    <scope>NUCLEOTIDE SEQUENCE [LARGE SCALE GENOMIC DNA]</scope>
    <source>
        <strain evidence="1 2">1-TCBS-B</strain>
    </source>
</reference>
<proteinExistence type="predicted"/>
<evidence type="ECO:0000313" key="2">
    <source>
        <dbReference type="Proteomes" id="UP001607125"/>
    </source>
</evidence>
<dbReference type="Proteomes" id="UP001607125">
    <property type="component" value="Unassembled WGS sequence"/>
</dbReference>
<comment type="caution">
    <text evidence="1">The sequence shown here is derived from an EMBL/GenBank/DDBJ whole genome shotgun (WGS) entry which is preliminary data.</text>
</comment>
<sequence length="70" mass="7967">MDKHGAKIDPTTASWDASQAYGIHMQKGQVYWANSVFNDLYLHWPTGISDGDKQDVIDHLESQFLFIKQA</sequence>
<protein>
    <submittedName>
        <fullName evidence="1">Uncharacterized protein</fullName>
    </submittedName>
</protein>
<dbReference type="EMBL" id="JBIHSF010000004">
    <property type="protein sequence ID" value="MFH0259506.1"/>
    <property type="molecule type" value="Genomic_DNA"/>
</dbReference>
<organism evidence="1 2">
    <name type="scientific">Vibrio barjaei</name>
    <dbReference type="NCBI Taxonomy" id="1676683"/>
    <lineage>
        <taxon>Bacteria</taxon>
        <taxon>Pseudomonadati</taxon>
        <taxon>Pseudomonadota</taxon>
        <taxon>Gammaproteobacteria</taxon>
        <taxon>Vibrionales</taxon>
        <taxon>Vibrionaceae</taxon>
        <taxon>Vibrio</taxon>
    </lineage>
</organism>
<keyword evidence="2" id="KW-1185">Reference proteome</keyword>
<evidence type="ECO:0000313" key="1">
    <source>
        <dbReference type="EMBL" id="MFH0259506.1"/>
    </source>
</evidence>
<dbReference type="RefSeq" id="WP_394628566.1">
    <property type="nucleotide sequence ID" value="NZ_JBIHSF010000004.1"/>
</dbReference>
<accession>A0ABW7IDJ4</accession>